<feature type="chain" id="PRO_5032863946" evidence="5">
    <location>
        <begin position="33"/>
        <end position="484"/>
    </location>
</feature>
<dbReference type="AlphaFoldDB" id="A0A848G435"/>
<dbReference type="Proteomes" id="UP000580043">
    <property type="component" value="Unassembled WGS sequence"/>
</dbReference>
<feature type="binding site" evidence="4">
    <location>
        <position position="281"/>
    </location>
    <ligand>
        <name>FAD</name>
        <dbReference type="ChEBI" id="CHEBI:57692"/>
    </ligand>
</feature>
<protein>
    <submittedName>
        <fullName evidence="7">FAD-dependent oxidoreductase</fullName>
    </submittedName>
</protein>
<dbReference type="Gene3D" id="1.10.405.10">
    <property type="entry name" value="Guanine Nucleotide Dissociation Inhibitor, domain 1"/>
    <property type="match status" value="1"/>
</dbReference>
<dbReference type="InterPro" id="IPR001613">
    <property type="entry name" value="Flavin_amine_oxidase"/>
</dbReference>
<reference evidence="7 8" key="1">
    <citation type="submission" date="2020-04" db="EMBL/GenBank/DDBJ databases">
        <title>Zoogloea sp. G-4-1-14 isolated from soil.</title>
        <authorList>
            <person name="Dahal R.H."/>
        </authorList>
    </citation>
    <scope>NUCLEOTIDE SEQUENCE [LARGE SCALE GENOMIC DNA]</scope>
    <source>
        <strain evidence="7 8">G-4-1-14</strain>
    </source>
</reference>
<dbReference type="InterPro" id="IPR002937">
    <property type="entry name" value="Amino_oxidase"/>
</dbReference>
<name>A0A848G435_9RHOO</name>
<proteinExistence type="inferred from homology"/>
<comment type="caution">
    <text evidence="7">The sequence shown here is derived from an EMBL/GenBank/DDBJ whole genome shotgun (WGS) entry which is preliminary data.</text>
</comment>
<dbReference type="EMBL" id="JABBGA010000005">
    <property type="protein sequence ID" value="NML25920.1"/>
    <property type="molecule type" value="Genomic_DNA"/>
</dbReference>
<keyword evidence="8" id="KW-1185">Reference proteome</keyword>
<dbReference type="GO" id="GO:0016491">
    <property type="term" value="F:oxidoreductase activity"/>
    <property type="evidence" value="ECO:0007669"/>
    <property type="project" value="UniProtKB-KW"/>
</dbReference>
<evidence type="ECO:0000256" key="2">
    <source>
        <dbReference type="ARBA" id="ARBA00005995"/>
    </source>
</evidence>
<dbReference type="SUPFAM" id="SSF51905">
    <property type="entry name" value="FAD/NAD(P)-binding domain"/>
    <property type="match status" value="1"/>
</dbReference>
<sequence>MFNEEDQASAMRRDFLKILAAGAASAAGSAFAAAPASRPLEERRPGLGPGGYDVLVVGAGFAGLTAARELSRAGMKVLLVDARNRLGGRTFTSSFLGQKIELGGTWIHWSQPFVWNEVVRYGLGLAESPGAAAETASWLVDGKLRQGGAERPWKIIADAMTAFCDVDRQGGRQVMQMAHDPLFRKDLLIPWDRLSLQDRLDQMKFGRETRDLLSPQLSINCHASLKDGGFADMLRWWALGEHDMGRMFDKLGRYKIKEGMGELARRMLDDSDADLLLSSPVKSVSREGDTYVVVTDKGQTFTTRAVVMATPLNVLANISMPAGWGAGKRSMIERGHVGRGSKCYVHIRQKVGNWIGMAPAPHPISLAWTEKQRDDGTLLVCFGPPNLLDITDEEAVQAALRTLLPKVEVLGVTGYQWAVDPYSQGTWCWYRPGQLTQGLPGLRSAEGGIFMAGSDQAEGWRGFVDGAIESGITAARDVRAYLKG</sequence>
<gene>
    <name evidence="7" type="ORF">HHL15_09220</name>
</gene>
<evidence type="ECO:0000256" key="1">
    <source>
        <dbReference type="ARBA" id="ARBA00001974"/>
    </source>
</evidence>
<dbReference type="InterPro" id="IPR006311">
    <property type="entry name" value="TAT_signal"/>
</dbReference>
<dbReference type="PRINTS" id="PR00757">
    <property type="entry name" value="AMINEOXDASEF"/>
</dbReference>
<evidence type="ECO:0000259" key="6">
    <source>
        <dbReference type="Pfam" id="PF01593"/>
    </source>
</evidence>
<dbReference type="InterPro" id="IPR050703">
    <property type="entry name" value="Flavin_MAO"/>
</dbReference>
<dbReference type="PROSITE" id="PS51318">
    <property type="entry name" value="TAT"/>
    <property type="match status" value="1"/>
</dbReference>
<keyword evidence="3" id="KW-0560">Oxidoreductase</keyword>
<comment type="similarity">
    <text evidence="2">Belongs to the flavin monoamine oxidase family.</text>
</comment>
<evidence type="ECO:0000313" key="7">
    <source>
        <dbReference type="EMBL" id="NML25920.1"/>
    </source>
</evidence>
<dbReference type="PANTHER" id="PTHR43563">
    <property type="entry name" value="AMINE OXIDASE"/>
    <property type="match status" value="1"/>
</dbReference>
<feature type="domain" description="Amine oxidase" evidence="6">
    <location>
        <begin position="61"/>
        <end position="478"/>
    </location>
</feature>
<comment type="cofactor">
    <cofactor evidence="1">
        <name>FAD</name>
        <dbReference type="ChEBI" id="CHEBI:57692"/>
    </cofactor>
</comment>
<evidence type="ECO:0000256" key="5">
    <source>
        <dbReference type="SAM" id="SignalP"/>
    </source>
</evidence>
<keyword evidence="5" id="KW-0732">Signal</keyword>
<evidence type="ECO:0000313" key="8">
    <source>
        <dbReference type="Proteomes" id="UP000580043"/>
    </source>
</evidence>
<dbReference type="InterPro" id="IPR036188">
    <property type="entry name" value="FAD/NAD-bd_sf"/>
</dbReference>
<feature type="signal peptide" evidence="5">
    <location>
        <begin position="1"/>
        <end position="32"/>
    </location>
</feature>
<dbReference type="Gene3D" id="3.50.50.60">
    <property type="entry name" value="FAD/NAD(P)-binding domain"/>
    <property type="match status" value="1"/>
</dbReference>
<evidence type="ECO:0000256" key="4">
    <source>
        <dbReference type="PIRSR" id="PIRSR601613-1"/>
    </source>
</evidence>
<dbReference type="Pfam" id="PF01593">
    <property type="entry name" value="Amino_oxidase"/>
    <property type="match status" value="1"/>
</dbReference>
<evidence type="ECO:0000256" key="3">
    <source>
        <dbReference type="ARBA" id="ARBA00023002"/>
    </source>
</evidence>
<dbReference type="PANTHER" id="PTHR43563:SF1">
    <property type="entry name" value="AMINE OXIDASE [FLAVIN-CONTAINING] B"/>
    <property type="match status" value="1"/>
</dbReference>
<dbReference type="Gene3D" id="3.90.660.10">
    <property type="match status" value="1"/>
</dbReference>
<accession>A0A848G435</accession>
<organism evidence="7 8">
    <name type="scientific">Zoogloea dura</name>
    <dbReference type="NCBI Taxonomy" id="2728840"/>
    <lineage>
        <taxon>Bacteria</taxon>
        <taxon>Pseudomonadati</taxon>
        <taxon>Pseudomonadota</taxon>
        <taxon>Betaproteobacteria</taxon>
        <taxon>Rhodocyclales</taxon>
        <taxon>Zoogloeaceae</taxon>
        <taxon>Zoogloea</taxon>
    </lineage>
</organism>